<reference evidence="1 2" key="2">
    <citation type="journal article" date="2017" name="Nature">
        <title>The Apostasia genome and the evolution of orchids.</title>
        <authorList>
            <person name="Zhang G.Q."/>
            <person name="Liu K.W."/>
            <person name="Li Z."/>
            <person name="Lohaus R."/>
            <person name="Hsiao Y.Y."/>
            <person name="Niu S.C."/>
            <person name="Wang J.Y."/>
            <person name="Lin Y.C."/>
            <person name="Xu Q."/>
            <person name="Chen L.J."/>
            <person name="Yoshida K."/>
            <person name="Fujiwara S."/>
            <person name="Wang Z.W."/>
            <person name="Zhang Y.Q."/>
            <person name="Mitsuda N."/>
            <person name="Wang M."/>
            <person name="Liu G.H."/>
            <person name="Pecoraro L."/>
            <person name="Huang H.X."/>
            <person name="Xiao X.J."/>
            <person name="Lin M."/>
            <person name="Wu X.Y."/>
            <person name="Wu W.L."/>
            <person name="Chen Y.Y."/>
            <person name="Chang S.B."/>
            <person name="Sakamoto S."/>
            <person name="Ohme-Takagi M."/>
            <person name="Yagi M."/>
            <person name="Zeng S.J."/>
            <person name="Shen C.Y."/>
            <person name="Yeh C.M."/>
            <person name="Luo Y.B."/>
            <person name="Tsai W.C."/>
            <person name="Van de Peer Y."/>
            <person name="Liu Z.J."/>
        </authorList>
    </citation>
    <scope>NUCLEOTIDE SEQUENCE [LARGE SCALE GENOMIC DNA]</scope>
    <source>
        <tissue evidence="1">The whole plant</tissue>
    </source>
</reference>
<dbReference type="Proteomes" id="UP000233837">
    <property type="component" value="Unassembled WGS sequence"/>
</dbReference>
<reference evidence="1 2" key="1">
    <citation type="journal article" date="2016" name="Sci. Rep.">
        <title>The Dendrobium catenatum Lindl. genome sequence provides insights into polysaccharide synthase, floral development and adaptive evolution.</title>
        <authorList>
            <person name="Zhang G.Q."/>
            <person name="Xu Q."/>
            <person name="Bian C."/>
            <person name="Tsai W.C."/>
            <person name="Yeh C.M."/>
            <person name="Liu K.W."/>
            <person name="Yoshida K."/>
            <person name="Zhang L.S."/>
            <person name="Chang S.B."/>
            <person name="Chen F."/>
            <person name="Shi Y."/>
            <person name="Su Y.Y."/>
            <person name="Zhang Y.Q."/>
            <person name="Chen L.J."/>
            <person name="Yin Y."/>
            <person name="Lin M."/>
            <person name="Huang H."/>
            <person name="Deng H."/>
            <person name="Wang Z.W."/>
            <person name="Zhu S.L."/>
            <person name="Zhao X."/>
            <person name="Deng C."/>
            <person name="Niu S.C."/>
            <person name="Huang J."/>
            <person name="Wang M."/>
            <person name="Liu G.H."/>
            <person name="Yang H.J."/>
            <person name="Xiao X.J."/>
            <person name="Hsiao Y.Y."/>
            <person name="Wu W.L."/>
            <person name="Chen Y.Y."/>
            <person name="Mitsuda N."/>
            <person name="Ohme-Takagi M."/>
            <person name="Luo Y.B."/>
            <person name="Van de Peer Y."/>
            <person name="Liu Z.J."/>
        </authorList>
    </citation>
    <scope>NUCLEOTIDE SEQUENCE [LARGE SCALE GENOMIC DNA]</scope>
    <source>
        <tissue evidence="1">The whole plant</tissue>
    </source>
</reference>
<dbReference type="AlphaFoldDB" id="A0A2I0WZV7"/>
<keyword evidence="2" id="KW-1185">Reference proteome</keyword>
<dbReference type="EMBL" id="KZ502277">
    <property type="protein sequence ID" value="PKU81189.1"/>
    <property type="molecule type" value="Genomic_DNA"/>
</dbReference>
<evidence type="ECO:0000313" key="1">
    <source>
        <dbReference type="EMBL" id="PKU81189.1"/>
    </source>
</evidence>
<sequence length="198" mass="22375">MEKRKTFAQEDMEIRHLMPSTSSSMASFDANKMLLLNSHKEKEVSLDTGLGNNFQLFLMHGRCLEEENSRHSMAWPKERKRTVGNSKVKGSGVWPAAMGLGRRQEKVLGKVDGAMGDFSGAWCVEEIEGSLLELDVMKTSDGRWRGKTKIQRENHEPGRIQGWWVMRQSPSPRISPKLSKNSQMLSSTSAGKILKFIH</sequence>
<proteinExistence type="predicted"/>
<accession>A0A2I0WZV7</accession>
<evidence type="ECO:0000313" key="2">
    <source>
        <dbReference type="Proteomes" id="UP000233837"/>
    </source>
</evidence>
<name>A0A2I0WZV7_9ASPA</name>
<organism evidence="1 2">
    <name type="scientific">Dendrobium catenatum</name>
    <dbReference type="NCBI Taxonomy" id="906689"/>
    <lineage>
        <taxon>Eukaryota</taxon>
        <taxon>Viridiplantae</taxon>
        <taxon>Streptophyta</taxon>
        <taxon>Embryophyta</taxon>
        <taxon>Tracheophyta</taxon>
        <taxon>Spermatophyta</taxon>
        <taxon>Magnoliopsida</taxon>
        <taxon>Liliopsida</taxon>
        <taxon>Asparagales</taxon>
        <taxon>Orchidaceae</taxon>
        <taxon>Epidendroideae</taxon>
        <taxon>Malaxideae</taxon>
        <taxon>Dendrobiinae</taxon>
        <taxon>Dendrobium</taxon>
    </lineage>
</organism>
<protein>
    <submittedName>
        <fullName evidence="1">Uncharacterized protein</fullName>
    </submittedName>
</protein>
<gene>
    <name evidence="1" type="ORF">MA16_Dca015664</name>
</gene>